<protein>
    <submittedName>
        <fullName evidence="2">Asp-tRNAAsn/Glu-tRNAGln amidotransferase A subunit</fullName>
    </submittedName>
</protein>
<dbReference type="PANTHER" id="PTHR42678:SF34">
    <property type="entry name" value="OS04G0183300 PROTEIN"/>
    <property type="match status" value="1"/>
</dbReference>
<accession>A0A1T4Z040</accession>
<dbReference type="InterPro" id="IPR018247">
    <property type="entry name" value="EF_Hand_1_Ca_BS"/>
</dbReference>
<gene>
    <name evidence="2" type="ORF">SAMN06295964_1618</name>
</gene>
<name>A0A1T4Z040_9ACTN</name>
<dbReference type="InterPro" id="IPR036928">
    <property type="entry name" value="AS_sf"/>
</dbReference>
<evidence type="ECO:0000313" key="3">
    <source>
        <dbReference type="Proteomes" id="UP000191040"/>
    </source>
</evidence>
<dbReference type="InterPro" id="IPR020556">
    <property type="entry name" value="Amidase_CS"/>
</dbReference>
<dbReference type="RefSeq" id="WP_197684428.1">
    <property type="nucleotide sequence ID" value="NZ_LT796768.1"/>
</dbReference>
<keyword evidence="3" id="KW-1185">Reference proteome</keyword>
<reference evidence="3" key="1">
    <citation type="submission" date="2017-02" db="EMBL/GenBank/DDBJ databases">
        <authorList>
            <person name="Varghese N."/>
            <person name="Submissions S."/>
        </authorList>
    </citation>
    <scope>NUCLEOTIDE SEQUENCE [LARGE SCALE GENOMIC DNA]</scope>
    <source>
        <strain evidence="3">9H-4</strain>
    </source>
</reference>
<proteinExistence type="predicted"/>
<dbReference type="Pfam" id="PF01425">
    <property type="entry name" value="Amidase"/>
    <property type="match status" value="1"/>
</dbReference>
<dbReference type="EMBL" id="LT796768">
    <property type="protein sequence ID" value="SKB07263.1"/>
    <property type="molecule type" value="Genomic_DNA"/>
</dbReference>
<dbReference type="Gene3D" id="3.90.1300.10">
    <property type="entry name" value="Amidase signature (AS) domain"/>
    <property type="match status" value="1"/>
</dbReference>
<dbReference type="PROSITE" id="PS00571">
    <property type="entry name" value="AMIDASES"/>
    <property type="match status" value="1"/>
</dbReference>
<dbReference type="SUPFAM" id="SSF75304">
    <property type="entry name" value="Amidase signature (AS) enzymes"/>
    <property type="match status" value="1"/>
</dbReference>
<keyword evidence="2" id="KW-0808">Transferase</keyword>
<dbReference type="PROSITE" id="PS00018">
    <property type="entry name" value="EF_HAND_1"/>
    <property type="match status" value="1"/>
</dbReference>
<organism evidence="2 3">
    <name type="scientific">Aeromicrobium choanae</name>
    <dbReference type="NCBI Taxonomy" id="1736691"/>
    <lineage>
        <taxon>Bacteria</taxon>
        <taxon>Bacillati</taxon>
        <taxon>Actinomycetota</taxon>
        <taxon>Actinomycetes</taxon>
        <taxon>Propionibacteriales</taxon>
        <taxon>Nocardioidaceae</taxon>
        <taxon>Aeromicrobium</taxon>
    </lineage>
</organism>
<dbReference type="PANTHER" id="PTHR42678">
    <property type="entry name" value="AMIDASE"/>
    <property type="match status" value="1"/>
</dbReference>
<evidence type="ECO:0000313" key="2">
    <source>
        <dbReference type="EMBL" id="SKB07263.1"/>
    </source>
</evidence>
<evidence type="ECO:0000259" key="1">
    <source>
        <dbReference type="Pfam" id="PF01425"/>
    </source>
</evidence>
<sequence>MTGAALIAAGTPATSAEGTTDAGSYLAPRFTAADLTGDDAVTQEDVDLLVGRVGTTSADDGWAAVSAADHDGDDTITVTDVARLAQAMIYDDGEFELVEASVLDMQAAMNAGVLTSVELTRTYLDRIEAYDNAKVDPAANGRPLKSIISTNPEALELAAAADAERAENGMTSVLLGIPVALKDNYDTKGMPTTAGCACWEENQTQDDAEMVEGLRAQGAVVLAKASLDEFAYGFSSQFSAFQGVTVNGDTTTQRSTLVASPYATSKTAGGSSGGTGASISANLAALGFGSDTGGSIRVPSSYNQLVGVRPTVGLASRDGIVPLALSQDTGGPMARSVSDAAIAMDAVVGVDENDTVTQRQVGKVPNSYTKYLDPNALEGKRIGYFPQMVPSLTASNAGQAAAARRFEQAKADLQAQGATVVPVQLTAEEGTAFTRVLNEGSGSTNEFKHDLAEYMAAHLSPEVGANTLQGIIDSGKFAPAYRSTYVQRNNITEDTYQQWAGPNGSHTTQLALGHTQVTALLDAQDIDAVVYPSGTQYGTYSTNMRLSPNTGMPAVTVPMGADAADPSAGMNLEFLGRQFDEGPLLGLAYDYEQATGHRTTPALYGPLAQEAP</sequence>
<dbReference type="AlphaFoldDB" id="A0A1T4Z040"/>
<dbReference type="GO" id="GO:0016740">
    <property type="term" value="F:transferase activity"/>
    <property type="evidence" value="ECO:0007669"/>
    <property type="project" value="UniProtKB-KW"/>
</dbReference>
<dbReference type="InterPro" id="IPR023631">
    <property type="entry name" value="Amidase_dom"/>
</dbReference>
<feature type="domain" description="Amidase" evidence="1">
    <location>
        <begin position="118"/>
        <end position="581"/>
    </location>
</feature>
<dbReference type="Proteomes" id="UP000191040">
    <property type="component" value="Chromosome I"/>
</dbReference>
<dbReference type="STRING" id="1736691.SAMN06295964_1618"/>